<proteinExistence type="predicted"/>
<comment type="caution">
    <text evidence="1">The sequence shown here is derived from an EMBL/GenBank/DDBJ whole genome shotgun (WGS) entry which is preliminary data.</text>
</comment>
<evidence type="ECO:0000313" key="1">
    <source>
        <dbReference type="EMBL" id="GAA1396928.1"/>
    </source>
</evidence>
<evidence type="ECO:0000313" key="2">
    <source>
        <dbReference type="Proteomes" id="UP001501414"/>
    </source>
</evidence>
<sequence length="71" mass="7834">MAIRRAVRREEDVSGAFMALLLICVNRPSAFTLCHGPVSQNVRNASTQEDVAPHLVPPFIRFSGDSPTARR</sequence>
<dbReference type="Proteomes" id="UP001501414">
    <property type="component" value="Unassembled WGS sequence"/>
</dbReference>
<reference evidence="1 2" key="1">
    <citation type="journal article" date="2019" name="Int. J. Syst. Evol. Microbiol.">
        <title>The Global Catalogue of Microorganisms (GCM) 10K type strain sequencing project: providing services to taxonomists for standard genome sequencing and annotation.</title>
        <authorList>
            <consortium name="The Broad Institute Genomics Platform"/>
            <consortium name="The Broad Institute Genome Sequencing Center for Infectious Disease"/>
            <person name="Wu L."/>
            <person name="Ma J."/>
        </authorList>
    </citation>
    <scope>NUCLEOTIDE SEQUENCE [LARGE SCALE GENOMIC DNA]</scope>
    <source>
        <strain evidence="1 2">JCM 11896</strain>
    </source>
</reference>
<protein>
    <recommendedName>
        <fullName evidence="3">Secreted protein</fullName>
    </recommendedName>
</protein>
<name>A0ABN1Y3E7_9PSEU</name>
<evidence type="ECO:0008006" key="3">
    <source>
        <dbReference type="Google" id="ProtNLM"/>
    </source>
</evidence>
<dbReference type="EMBL" id="BAAAJK010000034">
    <property type="protein sequence ID" value="GAA1396928.1"/>
    <property type="molecule type" value="Genomic_DNA"/>
</dbReference>
<keyword evidence="2" id="KW-1185">Reference proteome</keyword>
<organism evidence="1 2">
    <name type="scientific">Pseudonocardia kongjuensis</name>
    <dbReference type="NCBI Taxonomy" id="102227"/>
    <lineage>
        <taxon>Bacteria</taxon>
        <taxon>Bacillati</taxon>
        <taxon>Actinomycetota</taxon>
        <taxon>Actinomycetes</taxon>
        <taxon>Pseudonocardiales</taxon>
        <taxon>Pseudonocardiaceae</taxon>
        <taxon>Pseudonocardia</taxon>
    </lineage>
</organism>
<gene>
    <name evidence="1" type="ORF">GCM10009613_48820</name>
</gene>
<accession>A0ABN1Y3E7</accession>